<feature type="region of interest" description="Disordered" evidence="1">
    <location>
        <begin position="1"/>
        <end position="36"/>
    </location>
</feature>
<dbReference type="EMBL" id="JAAGWQ010000113">
    <property type="protein sequence ID" value="KAF5666046.1"/>
    <property type="molecule type" value="Genomic_DNA"/>
</dbReference>
<accession>A0A8H5WN76</accession>
<evidence type="ECO:0000313" key="3">
    <source>
        <dbReference type="Proteomes" id="UP000567885"/>
    </source>
</evidence>
<feature type="compositionally biased region" description="Low complexity" evidence="1">
    <location>
        <begin position="168"/>
        <end position="184"/>
    </location>
</feature>
<evidence type="ECO:0000313" key="2">
    <source>
        <dbReference type="EMBL" id="KAF5666046.1"/>
    </source>
</evidence>
<comment type="caution">
    <text evidence="2">The sequence shown here is derived from an EMBL/GenBank/DDBJ whole genome shotgun (WGS) entry which is preliminary data.</text>
</comment>
<name>A0A8H5WN76_FUSHE</name>
<feature type="region of interest" description="Disordered" evidence="1">
    <location>
        <begin position="72"/>
        <end position="96"/>
    </location>
</feature>
<gene>
    <name evidence="2" type="ORF">FHETE_6415</name>
</gene>
<feature type="region of interest" description="Disordered" evidence="1">
    <location>
        <begin position="108"/>
        <end position="146"/>
    </location>
</feature>
<sequence>MDHPYSLPFRPHPRTLTTEDTTDVFDSPNISNPPLSDLRVRKRASLFRQKLENLENNGTSMPIVLHDRLREKAQLDDSSNDRITKPPASEILMKQPSLLQMVEDNLRQVRSQTPSPEPKHEDARSTSSSYPEQGIRSPTVPSPDLDVRFTKFDLSNLTKYSRPYERISGLRSSSDSSAGARAMSQGSNHRALTSAITTFGKLQRLPTPSYRRFEVVSSSEDLAVHVSAPQNSIASQTSLENTVEAVDTSPLTRVKAHSQPGDLADRSHPVSPSPSTKPPGVTRPSKRKASSISLRGLTAGVKRSRVGLKKLVYNVRRSSCYKLRQVHDTIKRQRKEQKKQYAAWKAARCKLKPGDVIEGKHKKRLAPFSIEKGRDEDQSWWKAGVKRYRAPKWMRFGR</sequence>
<dbReference type="AlphaFoldDB" id="A0A8H5WN76"/>
<keyword evidence="3" id="KW-1185">Reference proteome</keyword>
<protein>
    <submittedName>
        <fullName evidence="2">Uncharacterized protein</fullName>
    </submittedName>
</protein>
<feature type="region of interest" description="Disordered" evidence="1">
    <location>
        <begin position="168"/>
        <end position="189"/>
    </location>
</feature>
<dbReference type="OrthoDB" id="4936392at2759"/>
<feature type="compositionally biased region" description="Basic and acidic residues" evidence="1">
    <location>
        <begin position="72"/>
        <end position="84"/>
    </location>
</feature>
<proteinExistence type="predicted"/>
<dbReference type="Proteomes" id="UP000567885">
    <property type="component" value="Unassembled WGS sequence"/>
</dbReference>
<reference evidence="2 3" key="1">
    <citation type="submission" date="2020-05" db="EMBL/GenBank/DDBJ databases">
        <title>Identification and distribution of gene clusters putatively required for synthesis of sphingolipid metabolism inhibitors in phylogenetically diverse species of the filamentous fungus Fusarium.</title>
        <authorList>
            <person name="Kim H.-S."/>
            <person name="Busman M."/>
            <person name="Brown D.W."/>
            <person name="Divon H."/>
            <person name="Uhlig S."/>
            <person name="Proctor R.H."/>
        </authorList>
    </citation>
    <scope>NUCLEOTIDE SEQUENCE [LARGE SCALE GENOMIC DNA]</scope>
    <source>
        <strain evidence="2 3">NRRL 20693</strain>
    </source>
</reference>
<feature type="region of interest" description="Disordered" evidence="1">
    <location>
        <begin position="252"/>
        <end position="291"/>
    </location>
</feature>
<organism evidence="2 3">
    <name type="scientific">Fusarium heterosporum</name>
    <dbReference type="NCBI Taxonomy" id="42747"/>
    <lineage>
        <taxon>Eukaryota</taxon>
        <taxon>Fungi</taxon>
        <taxon>Dikarya</taxon>
        <taxon>Ascomycota</taxon>
        <taxon>Pezizomycotina</taxon>
        <taxon>Sordariomycetes</taxon>
        <taxon>Hypocreomycetidae</taxon>
        <taxon>Hypocreales</taxon>
        <taxon>Nectriaceae</taxon>
        <taxon>Fusarium</taxon>
        <taxon>Fusarium heterosporum species complex</taxon>
    </lineage>
</organism>
<evidence type="ECO:0000256" key="1">
    <source>
        <dbReference type="SAM" id="MobiDB-lite"/>
    </source>
</evidence>